<organism evidence="1 2">
    <name type="scientific">Photorhabdus luminescens</name>
    <name type="common">Xenorhabdus luminescens</name>
    <dbReference type="NCBI Taxonomy" id="29488"/>
    <lineage>
        <taxon>Bacteria</taxon>
        <taxon>Pseudomonadati</taxon>
        <taxon>Pseudomonadota</taxon>
        <taxon>Gammaproteobacteria</taxon>
        <taxon>Enterobacterales</taxon>
        <taxon>Morganellaceae</taxon>
        <taxon>Photorhabdus</taxon>
    </lineage>
</organism>
<dbReference type="AlphaFoldDB" id="A0A1G5Q2N6"/>
<dbReference type="InterPro" id="IPR025127">
    <property type="entry name" value="DUF4054"/>
</dbReference>
<dbReference type="OrthoDB" id="9032784at2"/>
<dbReference type="Pfam" id="PF13262">
    <property type="entry name" value="DUF4054"/>
    <property type="match status" value="1"/>
</dbReference>
<evidence type="ECO:0008006" key="3">
    <source>
        <dbReference type="Google" id="ProtNLM"/>
    </source>
</evidence>
<reference evidence="2" key="1">
    <citation type="submission" date="2016-10" db="EMBL/GenBank/DDBJ databases">
        <authorList>
            <person name="Varghese N."/>
            <person name="Submissions S."/>
        </authorList>
    </citation>
    <scope>NUCLEOTIDE SEQUENCE [LARGE SCALE GENOMIC DNA]</scope>
    <source>
        <strain evidence="2">ATCC 29999</strain>
    </source>
</reference>
<gene>
    <name evidence="1" type="ORF">SAMN02982990_00821</name>
</gene>
<accession>A0A1G5Q2N6</accession>
<dbReference type="Proteomes" id="UP000183223">
    <property type="component" value="Unassembled WGS sequence"/>
</dbReference>
<keyword evidence="2" id="KW-1185">Reference proteome</keyword>
<protein>
    <recommendedName>
        <fullName evidence="3">DUF4054 domain-containing protein</fullName>
    </recommendedName>
</protein>
<dbReference type="EMBL" id="FMWJ01000002">
    <property type="protein sequence ID" value="SCZ55806.1"/>
    <property type="molecule type" value="Genomic_DNA"/>
</dbReference>
<sequence>MGFVVVFDVVKFRIRYPEFSSVSDVLLDTYFTEATLYLNNTAQSPVSDLEQRAMLLNILVAHIAELNRLSASGTAANPLVGRVSSASEGPVSVSADMGAVSERAAWFLQTKYGAMYWQATAQYRTMRYIPGSSPSHYPSYYYPRTQWRR</sequence>
<evidence type="ECO:0000313" key="2">
    <source>
        <dbReference type="Proteomes" id="UP000183223"/>
    </source>
</evidence>
<dbReference type="GeneID" id="45655246"/>
<proteinExistence type="predicted"/>
<dbReference type="STRING" id="29488.KS18_12475"/>
<evidence type="ECO:0000313" key="1">
    <source>
        <dbReference type="EMBL" id="SCZ55806.1"/>
    </source>
</evidence>
<dbReference type="RefSeq" id="WP_049582228.1">
    <property type="nucleotide sequence ID" value="NZ_CAWQXX010000034.1"/>
</dbReference>
<name>A0A1G5Q2N6_PHOLU</name>